<name>A0AAW2CHI8_9ROSI</name>
<organism evidence="1 2">
    <name type="scientific">Lithocarpus litseifolius</name>
    <dbReference type="NCBI Taxonomy" id="425828"/>
    <lineage>
        <taxon>Eukaryota</taxon>
        <taxon>Viridiplantae</taxon>
        <taxon>Streptophyta</taxon>
        <taxon>Embryophyta</taxon>
        <taxon>Tracheophyta</taxon>
        <taxon>Spermatophyta</taxon>
        <taxon>Magnoliopsida</taxon>
        <taxon>eudicotyledons</taxon>
        <taxon>Gunneridae</taxon>
        <taxon>Pentapetalae</taxon>
        <taxon>rosids</taxon>
        <taxon>fabids</taxon>
        <taxon>Fagales</taxon>
        <taxon>Fagaceae</taxon>
        <taxon>Lithocarpus</taxon>
    </lineage>
</organism>
<gene>
    <name evidence="1" type="ORF">SO802_022297</name>
</gene>
<dbReference type="AlphaFoldDB" id="A0AAW2CHI8"/>
<protein>
    <submittedName>
        <fullName evidence="1">Uncharacterized protein</fullName>
    </submittedName>
</protein>
<dbReference type="Proteomes" id="UP001459277">
    <property type="component" value="Unassembled WGS sequence"/>
</dbReference>
<reference evidence="1 2" key="1">
    <citation type="submission" date="2024-01" db="EMBL/GenBank/DDBJ databases">
        <title>A telomere-to-telomere, gap-free genome of sweet tea (Lithocarpus litseifolius).</title>
        <authorList>
            <person name="Zhou J."/>
        </authorList>
    </citation>
    <scope>NUCLEOTIDE SEQUENCE [LARGE SCALE GENOMIC DNA]</scope>
    <source>
        <strain evidence="1">Zhou-2022a</strain>
        <tissue evidence="1">Leaf</tissue>
    </source>
</reference>
<evidence type="ECO:0000313" key="1">
    <source>
        <dbReference type="EMBL" id="KAK9997611.1"/>
    </source>
</evidence>
<proteinExistence type="predicted"/>
<sequence length="122" mass="13678">MTLTAQDCVKNGAPSRPYFLATSRAHGRTQSYTINFGGYLELFSFSIYSDKLCETITLKRSRVAIKFSKFSTPSEPSEIISMLTELAPCKACMEFLMVLVVTKVTLAPFVAKRLENWSIGFM</sequence>
<accession>A0AAW2CHI8</accession>
<keyword evidence="2" id="KW-1185">Reference proteome</keyword>
<evidence type="ECO:0000313" key="2">
    <source>
        <dbReference type="Proteomes" id="UP001459277"/>
    </source>
</evidence>
<comment type="caution">
    <text evidence="1">The sequence shown here is derived from an EMBL/GenBank/DDBJ whole genome shotgun (WGS) entry which is preliminary data.</text>
</comment>
<dbReference type="EMBL" id="JAZDWU010000007">
    <property type="protein sequence ID" value="KAK9997611.1"/>
    <property type="molecule type" value="Genomic_DNA"/>
</dbReference>